<evidence type="ECO:0000259" key="4">
    <source>
        <dbReference type="PROSITE" id="PS50002"/>
    </source>
</evidence>
<reference evidence="5" key="1">
    <citation type="submission" date="2023-03" db="EMBL/GenBank/DDBJ databases">
        <authorList>
            <person name="Steffen K."/>
            <person name="Cardenas P."/>
        </authorList>
    </citation>
    <scope>NUCLEOTIDE SEQUENCE</scope>
</reference>
<keyword evidence="6" id="KW-1185">Reference proteome</keyword>
<dbReference type="InterPro" id="IPR036028">
    <property type="entry name" value="SH3-like_dom_sf"/>
</dbReference>
<feature type="compositionally biased region" description="Polar residues" evidence="3">
    <location>
        <begin position="138"/>
        <end position="153"/>
    </location>
</feature>
<organism evidence="5 6">
    <name type="scientific">Geodia barretti</name>
    <name type="common">Barrett's horny sponge</name>
    <dbReference type="NCBI Taxonomy" id="519541"/>
    <lineage>
        <taxon>Eukaryota</taxon>
        <taxon>Metazoa</taxon>
        <taxon>Porifera</taxon>
        <taxon>Demospongiae</taxon>
        <taxon>Heteroscleromorpha</taxon>
        <taxon>Tetractinellida</taxon>
        <taxon>Astrophorina</taxon>
        <taxon>Geodiidae</taxon>
        <taxon>Geodia</taxon>
    </lineage>
</organism>
<accession>A0AA35T4Z4</accession>
<dbReference type="Gene3D" id="2.30.30.40">
    <property type="entry name" value="SH3 Domains"/>
    <property type="match status" value="1"/>
</dbReference>
<gene>
    <name evidence="5" type="ORF">GBAR_LOCUS22547</name>
</gene>
<feature type="compositionally biased region" description="Polar residues" evidence="3">
    <location>
        <begin position="21"/>
        <end position="31"/>
    </location>
</feature>
<evidence type="ECO:0000313" key="6">
    <source>
        <dbReference type="Proteomes" id="UP001174909"/>
    </source>
</evidence>
<protein>
    <recommendedName>
        <fullName evidence="4">SH3 domain-containing protein</fullName>
    </recommendedName>
</protein>
<name>A0AA35T4Z4_GEOBA</name>
<dbReference type="EMBL" id="CASHTH010003110">
    <property type="protein sequence ID" value="CAI8040461.1"/>
    <property type="molecule type" value="Genomic_DNA"/>
</dbReference>
<evidence type="ECO:0000256" key="1">
    <source>
        <dbReference type="ARBA" id="ARBA00022443"/>
    </source>
</evidence>
<dbReference type="InterPro" id="IPR001452">
    <property type="entry name" value="SH3_domain"/>
</dbReference>
<feature type="region of interest" description="Disordered" evidence="3">
    <location>
        <begin position="1"/>
        <end position="345"/>
    </location>
</feature>
<keyword evidence="1 2" id="KW-0728">SH3 domain</keyword>
<evidence type="ECO:0000256" key="3">
    <source>
        <dbReference type="SAM" id="MobiDB-lite"/>
    </source>
</evidence>
<sequence>MSPVKTKPPPIKPKPVHLSKRVSNSLLTSAVSQPAAQDSPKPPPPARTSSLHQPIRPRRREPKTSVAAIPDPTTPIEEVDHDIRESPENQETAEAVRNLRSAPPSHPPPPRPPSAGVEGPKPRSQPPSFPPPERPTSDAESATAGSPTRSNSLRARGSQLMRSLRKIVQRSESMKEEGVETETSSPTKTPRSKQGEVIQNLVAESPDMGRKTENEGQTTEKQPVIGSGLPARPPLPRLVKKTSEDGGKQTPVRPPPPKLTSNKTEATPTSPVQTTPVKTKETPTSPVIKTKQNRPASPDNTQNHTPSPLPGSAGPSPVHSGGSGSGPGSRSVSPEPPSSFYRAMADYTAKSPSELTLHAGDVLVELDRPTPHMFYGMLDDGSTGLFPTSVVEPMSAPSSSRRI</sequence>
<proteinExistence type="predicted"/>
<feature type="compositionally biased region" description="Polar residues" evidence="3">
    <location>
        <begin position="293"/>
        <end position="305"/>
    </location>
</feature>
<feature type="compositionally biased region" description="Pro residues" evidence="3">
    <location>
        <begin position="104"/>
        <end position="113"/>
    </location>
</feature>
<evidence type="ECO:0000256" key="2">
    <source>
        <dbReference type="PROSITE-ProRule" id="PRU00192"/>
    </source>
</evidence>
<dbReference type="PROSITE" id="PS50002">
    <property type="entry name" value="SH3"/>
    <property type="match status" value="1"/>
</dbReference>
<evidence type="ECO:0000313" key="5">
    <source>
        <dbReference type="EMBL" id="CAI8040461.1"/>
    </source>
</evidence>
<feature type="compositionally biased region" description="Pro residues" evidence="3">
    <location>
        <begin position="123"/>
        <end position="134"/>
    </location>
</feature>
<dbReference type="SMART" id="SM00326">
    <property type="entry name" value="SH3"/>
    <property type="match status" value="1"/>
</dbReference>
<feature type="compositionally biased region" description="Low complexity" evidence="3">
    <location>
        <begin position="310"/>
        <end position="320"/>
    </location>
</feature>
<dbReference type="AlphaFoldDB" id="A0AA35T4Z4"/>
<dbReference type="Pfam" id="PF14604">
    <property type="entry name" value="SH3_9"/>
    <property type="match status" value="1"/>
</dbReference>
<dbReference type="SUPFAM" id="SSF50044">
    <property type="entry name" value="SH3-domain"/>
    <property type="match status" value="1"/>
</dbReference>
<dbReference type="Proteomes" id="UP001174909">
    <property type="component" value="Unassembled WGS sequence"/>
</dbReference>
<comment type="caution">
    <text evidence="5">The sequence shown here is derived from an EMBL/GenBank/DDBJ whole genome shotgun (WGS) entry which is preliminary data.</text>
</comment>
<dbReference type="CDD" id="cd00174">
    <property type="entry name" value="SH3"/>
    <property type="match status" value="1"/>
</dbReference>
<feature type="domain" description="SH3" evidence="4">
    <location>
        <begin position="336"/>
        <end position="396"/>
    </location>
</feature>
<feature type="compositionally biased region" description="Pro residues" evidence="3">
    <location>
        <begin position="1"/>
        <end position="13"/>
    </location>
</feature>
<feature type="compositionally biased region" description="Polar residues" evidence="3">
    <location>
        <begin position="259"/>
        <end position="287"/>
    </location>
</feature>